<dbReference type="EMBL" id="CM004398">
    <property type="protein sequence ID" value="KAG8642360.1"/>
    <property type="molecule type" value="Genomic_DNA"/>
</dbReference>
<comment type="caution">
    <text evidence="1">The sequence shown here is derived from an EMBL/GenBank/DDBJ whole genome shotgun (WGS) entry which is preliminary data.</text>
</comment>
<sequence length="100" mass="10775">MRHHRRVMGLRIAVTPSAASPSAIAHHVCEAAAYLDGGHRLARGSRTETFSAFSTVRQASSSRHRSRQHCFDNQSSSAEHASAVRPIACSPVAIAVDGWL</sequence>
<name>A0ACB7GQX8_MANES</name>
<accession>A0ACB7GQX8</accession>
<organism evidence="1 2">
    <name type="scientific">Manihot esculenta</name>
    <name type="common">Cassava</name>
    <name type="synonym">Jatropha manihot</name>
    <dbReference type="NCBI Taxonomy" id="3983"/>
    <lineage>
        <taxon>Eukaryota</taxon>
        <taxon>Viridiplantae</taxon>
        <taxon>Streptophyta</taxon>
        <taxon>Embryophyta</taxon>
        <taxon>Tracheophyta</taxon>
        <taxon>Spermatophyta</taxon>
        <taxon>Magnoliopsida</taxon>
        <taxon>eudicotyledons</taxon>
        <taxon>Gunneridae</taxon>
        <taxon>Pentapetalae</taxon>
        <taxon>rosids</taxon>
        <taxon>fabids</taxon>
        <taxon>Malpighiales</taxon>
        <taxon>Euphorbiaceae</taxon>
        <taxon>Crotonoideae</taxon>
        <taxon>Manihoteae</taxon>
        <taxon>Manihot</taxon>
    </lineage>
</organism>
<reference evidence="2" key="1">
    <citation type="journal article" date="2016" name="Nat. Biotechnol.">
        <title>Sequencing wild and cultivated cassava and related species reveals extensive interspecific hybridization and genetic diversity.</title>
        <authorList>
            <person name="Bredeson J.V."/>
            <person name="Lyons J.B."/>
            <person name="Prochnik S.E."/>
            <person name="Wu G.A."/>
            <person name="Ha C.M."/>
            <person name="Edsinger-Gonzales E."/>
            <person name="Grimwood J."/>
            <person name="Schmutz J."/>
            <person name="Rabbi I.Y."/>
            <person name="Egesi C."/>
            <person name="Nauluvula P."/>
            <person name="Lebot V."/>
            <person name="Ndunguru J."/>
            <person name="Mkamilo G."/>
            <person name="Bart R.S."/>
            <person name="Setter T.L."/>
            <person name="Gleadow R.M."/>
            <person name="Kulakow P."/>
            <person name="Ferguson M.E."/>
            <person name="Rounsley S."/>
            <person name="Rokhsar D.S."/>
        </authorList>
    </citation>
    <scope>NUCLEOTIDE SEQUENCE [LARGE SCALE GENOMIC DNA]</scope>
    <source>
        <strain evidence="2">cv. AM560-2</strain>
    </source>
</reference>
<protein>
    <submittedName>
        <fullName evidence="1">Uncharacterized protein</fullName>
    </submittedName>
</protein>
<evidence type="ECO:0000313" key="2">
    <source>
        <dbReference type="Proteomes" id="UP000091857"/>
    </source>
</evidence>
<keyword evidence="2" id="KW-1185">Reference proteome</keyword>
<gene>
    <name evidence="1" type="ORF">MANES_12G086416v8</name>
</gene>
<evidence type="ECO:0000313" key="1">
    <source>
        <dbReference type="EMBL" id="KAG8642360.1"/>
    </source>
</evidence>
<proteinExistence type="predicted"/>
<dbReference type="Proteomes" id="UP000091857">
    <property type="component" value="Chromosome 12"/>
</dbReference>